<dbReference type="EMBL" id="JACEIK010000405">
    <property type="protein sequence ID" value="MCD7456507.1"/>
    <property type="molecule type" value="Genomic_DNA"/>
</dbReference>
<feature type="region of interest" description="Disordered" evidence="1">
    <location>
        <begin position="1"/>
        <end position="23"/>
    </location>
</feature>
<comment type="caution">
    <text evidence="2">The sequence shown here is derived from an EMBL/GenBank/DDBJ whole genome shotgun (WGS) entry which is preliminary data.</text>
</comment>
<evidence type="ECO:0000313" key="3">
    <source>
        <dbReference type="Proteomes" id="UP000823775"/>
    </source>
</evidence>
<proteinExistence type="predicted"/>
<evidence type="ECO:0000256" key="1">
    <source>
        <dbReference type="SAM" id="MobiDB-lite"/>
    </source>
</evidence>
<organism evidence="2 3">
    <name type="scientific">Datura stramonium</name>
    <name type="common">Jimsonweed</name>
    <name type="synonym">Common thornapple</name>
    <dbReference type="NCBI Taxonomy" id="4076"/>
    <lineage>
        <taxon>Eukaryota</taxon>
        <taxon>Viridiplantae</taxon>
        <taxon>Streptophyta</taxon>
        <taxon>Embryophyta</taxon>
        <taxon>Tracheophyta</taxon>
        <taxon>Spermatophyta</taxon>
        <taxon>Magnoliopsida</taxon>
        <taxon>eudicotyledons</taxon>
        <taxon>Gunneridae</taxon>
        <taxon>Pentapetalae</taxon>
        <taxon>asterids</taxon>
        <taxon>lamiids</taxon>
        <taxon>Solanales</taxon>
        <taxon>Solanaceae</taxon>
        <taxon>Solanoideae</taxon>
        <taxon>Datureae</taxon>
        <taxon>Datura</taxon>
    </lineage>
</organism>
<reference evidence="2 3" key="1">
    <citation type="journal article" date="2021" name="BMC Genomics">
        <title>Datura genome reveals duplications of psychoactive alkaloid biosynthetic genes and high mutation rate following tissue culture.</title>
        <authorList>
            <person name="Rajewski A."/>
            <person name="Carter-House D."/>
            <person name="Stajich J."/>
            <person name="Litt A."/>
        </authorList>
    </citation>
    <scope>NUCLEOTIDE SEQUENCE [LARGE SCALE GENOMIC DNA]</scope>
    <source>
        <strain evidence="2">AR-01</strain>
    </source>
</reference>
<name>A0ABS8SCB9_DATST</name>
<accession>A0ABS8SCB9</accession>
<dbReference type="Proteomes" id="UP000823775">
    <property type="component" value="Unassembled WGS sequence"/>
</dbReference>
<sequence length="108" mass="11860">MQAAKKQQLMLPPRPSPAWKNQGQKVIGRRAEKLTTSDQCKDKWQQRKGREIHQAEMDKLAAQEQNAASRQAAATGGSTAYTATGGEAWVSVTPQGHTAPWRVIPILV</sequence>
<keyword evidence="3" id="KW-1185">Reference proteome</keyword>
<protein>
    <submittedName>
        <fullName evidence="2">Uncharacterized protein</fullName>
    </submittedName>
</protein>
<gene>
    <name evidence="2" type="ORF">HAX54_031945</name>
</gene>
<evidence type="ECO:0000313" key="2">
    <source>
        <dbReference type="EMBL" id="MCD7456507.1"/>
    </source>
</evidence>